<dbReference type="AlphaFoldDB" id="X6NJZ5"/>
<evidence type="ECO:0000313" key="3">
    <source>
        <dbReference type="Proteomes" id="UP000023152"/>
    </source>
</evidence>
<evidence type="ECO:0000256" key="1">
    <source>
        <dbReference type="SAM" id="MobiDB-lite"/>
    </source>
</evidence>
<reference evidence="2 3" key="1">
    <citation type="journal article" date="2013" name="Curr. Biol.">
        <title>The Genome of the Foraminiferan Reticulomyxa filosa.</title>
        <authorList>
            <person name="Glockner G."/>
            <person name="Hulsmann N."/>
            <person name="Schleicher M."/>
            <person name="Noegel A.A."/>
            <person name="Eichinger L."/>
            <person name="Gallinger C."/>
            <person name="Pawlowski J."/>
            <person name="Sierra R."/>
            <person name="Euteneuer U."/>
            <person name="Pillet L."/>
            <person name="Moustafa A."/>
            <person name="Platzer M."/>
            <person name="Groth M."/>
            <person name="Szafranski K."/>
            <person name="Schliwa M."/>
        </authorList>
    </citation>
    <scope>NUCLEOTIDE SEQUENCE [LARGE SCALE GENOMIC DNA]</scope>
</reference>
<dbReference type="Proteomes" id="UP000023152">
    <property type="component" value="Unassembled WGS sequence"/>
</dbReference>
<organism evidence="2 3">
    <name type="scientific">Reticulomyxa filosa</name>
    <dbReference type="NCBI Taxonomy" id="46433"/>
    <lineage>
        <taxon>Eukaryota</taxon>
        <taxon>Sar</taxon>
        <taxon>Rhizaria</taxon>
        <taxon>Retaria</taxon>
        <taxon>Foraminifera</taxon>
        <taxon>Monothalamids</taxon>
        <taxon>Reticulomyxidae</taxon>
        <taxon>Reticulomyxa</taxon>
    </lineage>
</organism>
<feature type="region of interest" description="Disordered" evidence="1">
    <location>
        <begin position="214"/>
        <end position="240"/>
    </location>
</feature>
<feature type="non-terminal residue" evidence="2">
    <location>
        <position position="1"/>
    </location>
</feature>
<feature type="compositionally biased region" description="Basic and acidic residues" evidence="1">
    <location>
        <begin position="216"/>
        <end position="240"/>
    </location>
</feature>
<keyword evidence="3" id="KW-1185">Reference proteome</keyword>
<accession>X6NJZ5</accession>
<sequence length="749" mass="88406">SSSCNELRNQLNQIGWPKMSTGITVHASDIEIYQHIERVCELLFQIQSNCQVVCNVIQEQQQQQQQQQQPQISNGKEEQRETLFSQYGCGSKWSNWLVVDIFMEGIAKRFRYLFDLRNDNAKQFVKSPWVFMNFLMEVWRDNMETMEHILNPLLEEMWWNDEFNSNESANASHKIEPYKPHSIIEKLFVSNGVQLITAKCQEIFDLLQIKAPSSNDKPKPGSKEEAVNNEEKMADANKKQDEVPDKVAELVINDMIKFQLILFQMSVCLYPWTRDTLSANVFTLLNNEKNDWVKRKLFQMEKIKVNKVLNNIQTTGQPFAIVHPSYQVTNTYWLTHVLNILLTVLNHCKDEIFCIPNVWIRLDWTQAIILQLLNIISDFFNINFVSHSNCKDEEDWIVICGLFNSCGYLSMFLKNWERMDEFVLLNSARAYLWLHPDQQQNDLPFLSCDTVHDTFKLFSKNHLAGNTDADTTFFHDFVENINKLLYENMEMVANKLINICKNNALGEYLKLCKWGEVDEIDIKDNHSTDSDTDSDIEYKQMASTRKSKSFESDPHWAQMLEFWDQWLQRLFQYLPDPLFHQLLDFVVAKMDIMVICFFLFALLKESKFFYHQASKSLIHDLKFLILFFDEYCYKWSHQNPPDPSNVMNWRKEYQSQYIFSDQSKRMKLINGLIVLLELDEIKLLQLIQILKSRQNKEEQEPEKTTFIERLHHDLSSIKQSQILSECELESLSLEQIEMVVKRIPETKSK</sequence>
<protein>
    <submittedName>
        <fullName evidence="2">Uncharacterized protein</fullName>
    </submittedName>
</protein>
<name>X6NJZ5_RETFI</name>
<proteinExistence type="predicted"/>
<comment type="caution">
    <text evidence="2">The sequence shown here is derived from an EMBL/GenBank/DDBJ whole genome shotgun (WGS) entry which is preliminary data.</text>
</comment>
<gene>
    <name evidence="2" type="ORF">RFI_10842</name>
</gene>
<dbReference type="EMBL" id="ASPP01007963">
    <property type="protein sequence ID" value="ETO26296.1"/>
    <property type="molecule type" value="Genomic_DNA"/>
</dbReference>
<evidence type="ECO:0000313" key="2">
    <source>
        <dbReference type="EMBL" id="ETO26296.1"/>
    </source>
</evidence>